<keyword evidence="2" id="KW-1185">Reference proteome</keyword>
<proteinExistence type="predicted"/>
<accession>A0A068SDH4</accession>
<reference evidence="1" key="1">
    <citation type="submission" date="2013-08" db="EMBL/GenBank/DDBJ databases">
        <title>Gene expansion shapes genome architecture in the human pathogen Lichtheimia corymbifera: an evolutionary genomics analysis in the ancient terrestrial Mucorales (Mucoromycotina).</title>
        <authorList>
            <person name="Schwartze V.U."/>
            <person name="Winter S."/>
            <person name="Shelest E."/>
            <person name="Marcet-Houben M."/>
            <person name="Horn F."/>
            <person name="Wehner S."/>
            <person name="Hoffmann K."/>
            <person name="Riege K."/>
            <person name="Sammeth M."/>
            <person name="Nowrousian M."/>
            <person name="Valiante V."/>
            <person name="Linde J."/>
            <person name="Jacobsen I.D."/>
            <person name="Marz M."/>
            <person name="Brakhage A.A."/>
            <person name="Gabaldon T."/>
            <person name="Bocker S."/>
            <person name="Voigt K."/>
        </authorList>
    </citation>
    <scope>NUCLEOTIDE SEQUENCE [LARGE SCALE GENOMIC DNA]</scope>
    <source>
        <strain evidence="1">FSU 9682</strain>
    </source>
</reference>
<comment type="caution">
    <text evidence="1">The sequence shown here is derived from an EMBL/GenBank/DDBJ whole genome shotgun (WGS) entry which is preliminary data.</text>
</comment>
<evidence type="ECO:0000313" key="2">
    <source>
        <dbReference type="Proteomes" id="UP000027586"/>
    </source>
</evidence>
<protein>
    <submittedName>
        <fullName evidence="1">Uncharacterized protein</fullName>
    </submittedName>
</protein>
<dbReference type="VEuPathDB" id="FungiDB:LCOR_10683.1"/>
<dbReference type="EMBL" id="CBTN010000077">
    <property type="protein sequence ID" value="CDH59882.1"/>
    <property type="molecule type" value="Genomic_DNA"/>
</dbReference>
<gene>
    <name evidence="1" type="ORF">LCOR_10683.1</name>
</gene>
<dbReference type="AlphaFoldDB" id="A0A068SDH4"/>
<sequence length="67" mass="7764">MIDNDNDNEIQKEACRISCVVLEYWVTWRLTIVVDYGLQRTTEEDDGGKVARTLDDIKNGLFITIRT</sequence>
<name>A0A068SDH4_9FUNG</name>
<organism evidence="1 2">
    <name type="scientific">Lichtheimia corymbifera JMRC:FSU:9682</name>
    <dbReference type="NCBI Taxonomy" id="1263082"/>
    <lineage>
        <taxon>Eukaryota</taxon>
        <taxon>Fungi</taxon>
        <taxon>Fungi incertae sedis</taxon>
        <taxon>Mucoromycota</taxon>
        <taxon>Mucoromycotina</taxon>
        <taxon>Mucoromycetes</taxon>
        <taxon>Mucorales</taxon>
        <taxon>Lichtheimiaceae</taxon>
        <taxon>Lichtheimia</taxon>
    </lineage>
</organism>
<evidence type="ECO:0000313" key="1">
    <source>
        <dbReference type="EMBL" id="CDH59882.1"/>
    </source>
</evidence>
<dbReference type="Proteomes" id="UP000027586">
    <property type="component" value="Unassembled WGS sequence"/>
</dbReference>